<evidence type="ECO:0000313" key="3">
    <source>
        <dbReference type="Proteomes" id="UP000663850"/>
    </source>
</evidence>
<evidence type="ECO:0000256" key="1">
    <source>
        <dbReference type="SAM" id="MobiDB-lite"/>
    </source>
</evidence>
<organism evidence="2 3">
    <name type="scientific">Rhizoctonia solani</name>
    <dbReference type="NCBI Taxonomy" id="456999"/>
    <lineage>
        <taxon>Eukaryota</taxon>
        <taxon>Fungi</taxon>
        <taxon>Dikarya</taxon>
        <taxon>Basidiomycota</taxon>
        <taxon>Agaricomycotina</taxon>
        <taxon>Agaricomycetes</taxon>
        <taxon>Cantharellales</taxon>
        <taxon>Ceratobasidiaceae</taxon>
        <taxon>Rhizoctonia</taxon>
    </lineage>
</organism>
<feature type="compositionally biased region" description="Polar residues" evidence="1">
    <location>
        <begin position="135"/>
        <end position="145"/>
    </location>
</feature>
<name>A0A8H2WZF2_9AGAM</name>
<accession>A0A8H2WZF2</accession>
<dbReference type="Proteomes" id="UP000663850">
    <property type="component" value="Unassembled WGS sequence"/>
</dbReference>
<feature type="region of interest" description="Disordered" evidence="1">
    <location>
        <begin position="103"/>
        <end position="145"/>
    </location>
</feature>
<gene>
    <name evidence="2" type="ORF">RDB_LOCUS2042</name>
</gene>
<dbReference type="AlphaFoldDB" id="A0A8H2WZF2"/>
<feature type="compositionally biased region" description="Basic and acidic residues" evidence="1">
    <location>
        <begin position="261"/>
        <end position="270"/>
    </location>
</feature>
<dbReference type="EMBL" id="CAJMWZ010000159">
    <property type="protein sequence ID" value="CAE6412069.1"/>
    <property type="molecule type" value="Genomic_DNA"/>
</dbReference>
<sequence>MAQNSRYSQFLVDPNLPYLPPPHLGLPPPPNAPFENPHLSMPMGPPAVLVENVCKVLEPLQEEIRHMASIMTGISKTTCDTSKTIHELSEQIKSLEVAVKKLDPSAGSDGDDEGLGGAQGEVQRPPKKRARSSKETSANEPTKGQRTVMFSVVRKALYSGCEVEDMNGLKEGLTGDELAKRIADDPPEPWLPDFRISYKHKDNEFWVDKKIIPTALDHADAKEALAKGNIPQEFWTKEYLHKHIVNGIWESARKALQTNADPKKKEEARTKQGKANVKSRNERLFRAHYDLAFGDDEHPPFKVVVEEKSRNIPPKLVVPEVMSDVVEETFGFGQIPTDITLEKYKTDRAAFKYEGVTPFWRHKMWDVIFNDMDKVLRDRNAYIQPRYYAGAKVRGKREENPDKANTIPVRALYRCHLDEVWYNRLPESMKKLVKPSPSGWEVKEELAQMEVETTGS</sequence>
<reference evidence="2" key="1">
    <citation type="submission" date="2021-01" db="EMBL/GenBank/DDBJ databases">
        <authorList>
            <person name="Kaushik A."/>
        </authorList>
    </citation>
    <scope>NUCLEOTIDE SEQUENCE</scope>
    <source>
        <strain evidence="2">Type strain: AG8-Rh-89/</strain>
    </source>
</reference>
<comment type="caution">
    <text evidence="2">The sequence shown here is derived from an EMBL/GenBank/DDBJ whole genome shotgun (WGS) entry which is preliminary data.</text>
</comment>
<evidence type="ECO:0000313" key="2">
    <source>
        <dbReference type="EMBL" id="CAE6412069.1"/>
    </source>
</evidence>
<proteinExistence type="predicted"/>
<feature type="region of interest" description="Disordered" evidence="1">
    <location>
        <begin position="258"/>
        <end position="277"/>
    </location>
</feature>
<protein>
    <submittedName>
        <fullName evidence="2">Uncharacterized protein</fullName>
    </submittedName>
</protein>